<evidence type="ECO:0000313" key="2">
    <source>
        <dbReference type="EMBL" id="MED6177278.1"/>
    </source>
</evidence>
<name>A0ABU6VZ74_9FABA</name>
<protein>
    <submittedName>
        <fullName evidence="2">Uncharacterized protein</fullName>
    </submittedName>
</protein>
<comment type="caution">
    <text evidence="2">The sequence shown here is derived from an EMBL/GenBank/DDBJ whole genome shotgun (WGS) entry which is preliminary data.</text>
</comment>
<feature type="compositionally biased region" description="Basic and acidic residues" evidence="1">
    <location>
        <begin position="120"/>
        <end position="132"/>
    </location>
</feature>
<reference evidence="2 3" key="1">
    <citation type="journal article" date="2023" name="Plants (Basel)">
        <title>Bridging the Gap: Combining Genomics and Transcriptomics Approaches to Understand Stylosanthes scabra, an Orphan Legume from the Brazilian Caatinga.</title>
        <authorList>
            <person name="Ferreira-Neto J.R.C."/>
            <person name="da Silva M.D."/>
            <person name="Binneck E."/>
            <person name="de Melo N.F."/>
            <person name="da Silva R.H."/>
            <person name="de Melo A.L.T.M."/>
            <person name="Pandolfi V."/>
            <person name="Bustamante F.O."/>
            <person name="Brasileiro-Vidal A.C."/>
            <person name="Benko-Iseppon A.M."/>
        </authorList>
    </citation>
    <scope>NUCLEOTIDE SEQUENCE [LARGE SCALE GENOMIC DNA]</scope>
    <source>
        <tissue evidence="2">Leaves</tissue>
    </source>
</reference>
<proteinExistence type="predicted"/>
<organism evidence="2 3">
    <name type="scientific">Stylosanthes scabra</name>
    <dbReference type="NCBI Taxonomy" id="79078"/>
    <lineage>
        <taxon>Eukaryota</taxon>
        <taxon>Viridiplantae</taxon>
        <taxon>Streptophyta</taxon>
        <taxon>Embryophyta</taxon>
        <taxon>Tracheophyta</taxon>
        <taxon>Spermatophyta</taxon>
        <taxon>Magnoliopsida</taxon>
        <taxon>eudicotyledons</taxon>
        <taxon>Gunneridae</taxon>
        <taxon>Pentapetalae</taxon>
        <taxon>rosids</taxon>
        <taxon>fabids</taxon>
        <taxon>Fabales</taxon>
        <taxon>Fabaceae</taxon>
        <taxon>Papilionoideae</taxon>
        <taxon>50 kb inversion clade</taxon>
        <taxon>dalbergioids sensu lato</taxon>
        <taxon>Dalbergieae</taxon>
        <taxon>Pterocarpus clade</taxon>
        <taxon>Stylosanthes</taxon>
    </lineage>
</organism>
<feature type="compositionally biased region" description="Polar residues" evidence="1">
    <location>
        <begin position="143"/>
        <end position="152"/>
    </location>
</feature>
<evidence type="ECO:0000256" key="1">
    <source>
        <dbReference type="SAM" id="MobiDB-lite"/>
    </source>
</evidence>
<dbReference type="EMBL" id="JASCZI010153343">
    <property type="protein sequence ID" value="MED6177278.1"/>
    <property type="molecule type" value="Genomic_DNA"/>
</dbReference>
<sequence length="152" mass="17815">MASSSKKRKGKSAQNYELAKFKSLFHEDHYNRYTRFREVLPEARIQVDHADFAPMNEQINLRKWQRLTNPIQAIGYSLIREFYANAWIRDEERNQPPSYHTFVRGKDVIFSLEAIHKDKGSSTRLPSSKEGHVWTTPRRGPNMAQQGLMQAH</sequence>
<accession>A0ABU6VZ74</accession>
<feature type="region of interest" description="Disordered" evidence="1">
    <location>
        <begin position="120"/>
        <end position="152"/>
    </location>
</feature>
<dbReference type="Proteomes" id="UP001341840">
    <property type="component" value="Unassembled WGS sequence"/>
</dbReference>
<evidence type="ECO:0000313" key="3">
    <source>
        <dbReference type="Proteomes" id="UP001341840"/>
    </source>
</evidence>
<keyword evidence="3" id="KW-1185">Reference proteome</keyword>
<gene>
    <name evidence="2" type="ORF">PIB30_096631</name>
</gene>